<accession>A0A3N4NY49</accession>
<keyword evidence="3" id="KW-1185">Reference proteome</keyword>
<protein>
    <submittedName>
        <fullName evidence="2">DUF695 domain-containing protein</fullName>
    </submittedName>
</protein>
<feature type="domain" description="DUF695" evidence="1">
    <location>
        <begin position="238"/>
        <end position="362"/>
    </location>
</feature>
<evidence type="ECO:0000313" key="3">
    <source>
        <dbReference type="Proteomes" id="UP000270856"/>
    </source>
</evidence>
<evidence type="ECO:0000313" key="2">
    <source>
        <dbReference type="EMBL" id="RPE00836.1"/>
    </source>
</evidence>
<evidence type="ECO:0000259" key="1">
    <source>
        <dbReference type="Pfam" id="PF05117"/>
    </source>
</evidence>
<dbReference type="OrthoDB" id="9151249at2"/>
<dbReference type="AlphaFoldDB" id="A0A3N4NY49"/>
<dbReference type="InterPro" id="IPR016097">
    <property type="entry name" value="DUF695"/>
</dbReference>
<dbReference type="Proteomes" id="UP000270856">
    <property type="component" value="Unassembled WGS sequence"/>
</dbReference>
<proteinExistence type="predicted"/>
<reference evidence="2 3" key="1">
    <citation type="submission" date="2018-11" db="EMBL/GenBank/DDBJ databases">
        <title>Aureibaculum marinum gen. nov., sp. nov., a member of the family Flavobacteriaceae isolated from the Bohai Sea.</title>
        <authorList>
            <person name="Ji X."/>
        </authorList>
    </citation>
    <scope>NUCLEOTIDE SEQUENCE [LARGE SCALE GENOMIC DNA]</scope>
    <source>
        <strain evidence="2 3">BH-SD17</strain>
    </source>
</reference>
<dbReference type="RefSeq" id="WP_123895891.1">
    <property type="nucleotide sequence ID" value="NZ_RPFJ01000001.1"/>
</dbReference>
<sequence length="363" mass="42270">MSYIKSLFNSKDQPINSYANFWSWFTQNEQKFYKVLKNQGNIEKDFFDKLSPKLDELKDGYWFLAGMLNDTTAELILTADGVIKNIVFVEELVEAAPKINNWKITALKQPSDITKFGIEIDGYKFDSSKMNFFSTTHKYMPDEIDITITHQDFNEENKAVITNGVYLSLDNTLGELKSITTIDNVTIINPKDATEELIPLNKLKDFLTWREKEFVEKYKGLRHNTENDSYSGLEGTLNNGLPLVAVINMDLLNWDSKASHPWISVVEIKYNGDANNGMPNSYEYELLNEIEEKIMEELKDYDGYLNLGRQTADSIRDIYFACIDFRKPSKVLHKLKLLYKDKIEVNFTIYKDKYWQSFNRFLP</sequence>
<dbReference type="Pfam" id="PF05117">
    <property type="entry name" value="DUF695"/>
    <property type="match status" value="1"/>
</dbReference>
<comment type="caution">
    <text evidence="2">The sequence shown here is derived from an EMBL/GenBank/DDBJ whole genome shotgun (WGS) entry which is preliminary data.</text>
</comment>
<gene>
    <name evidence="2" type="ORF">EGM88_00350</name>
</gene>
<dbReference type="EMBL" id="RPFJ01000001">
    <property type="protein sequence ID" value="RPE00836.1"/>
    <property type="molecule type" value="Genomic_DNA"/>
</dbReference>
<name>A0A3N4NY49_9FLAO</name>
<organism evidence="2 3">
    <name type="scientific">Aureibaculum marinum</name>
    <dbReference type="NCBI Taxonomy" id="2487930"/>
    <lineage>
        <taxon>Bacteria</taxon>
        <taxon>Pseudomonadati</taxon>
        <taxon>Bacteroidota</taxon>
        <taxon>Flavobacteriia</taxon>
        <taxon>Flavobacteriales</taxon>
        <taxon>Flavobacteriaceae</taxon>
        <taxon>Aureibaculum</taxon>
    </lineage>
</organism>